<organism evidence="1 2">
    <name type="scientific">Acidovorax soli</name>
    <dbReference type="NCBI Taxonomy" id="592050"/>
    <lineage>
        <taxon>Bacteria</taxon>
        <taxon>Pseudomonadati</taxon>
        <taxon>Pseudomonadota</taxon>
        <taxon>Betaproteobacteria</taxon>
        <taxon>Burkholderiales</taxon>
        <taxon>Comamonadaceae</taxon>
        <taxon>Acidovorax</taxon>
    </lineage>
</organism>
<name>A0A7X0PCG7_9BURK</name>
<evidence type="ECO:0000313" key="2">
    <source>
        <dbReference type="Proteomes" id="UP000575083"/>
    </source>
</evidence>
<comment type="caution">
    <text evidence="1">The sequence shown here is derived from an EMBL/GenBank/DDBJ whole genome shotgun (WGS) entry which is preliminary data.</text>
</comment>
<dbReference type="Proteomes" id="UP000575083">
    <property type="component" value="Unassembled WGS sequence"/>
</dbReference>
<dbReference type="EMBL" id="JACHLK010000003">
    <property type="protein sequence ID" value="MBB6559355.1"/>
    <property type="molecule type" value="Genomic_DNA"/>
</dbReference>
<keyword evidence="2" id="KW-1185">Reference proteome</keyword>
<sequence length="283" mass="32433">MATLGEYARSGQLVFSVYIRDIGSHKIETELPDGKITRTVSQVRFLSPEAAKQSPLRFLRASDSARIFDSLPHEAIRVPGTYTTADLLPKNGTQHMSGLYFKLEDLVLSREERDRFELEHRLTPPGSAPTTKAALRQLLKLCDRFPLVVHAHQYRHASRQKQFDMRDEYDMQDLMNGLLVAQFEDVRDEDVVPYKAGQTSRIDFLLSSDEIGVELKYVRESMSDRTLGTQLLEDINRYRAHPSVKALVFLVYDPDRRIKKPEAMMKDLSGSHNECEVHVLIKN</sequence>
<dbReference type="RefSeq" id="WP_184856768.1">
    <property type="nucleotide sequence ID" value="NZ_JACHLK010000003.1"/>
</dbReference>
<protein>
    <submittedName>
        <fullName evidence="1">Uncharacterized protein</fullName>
    </submittedName>
</protein>
<dbReference type="Pfam" id="PF18742">
    <property type="entry name" value="DpnII-MboI"/>
    <property type="match status" value="1"/>
</dbReference>
<evidence type="ECO:0000313" key="1">
    <source>
        <dbReference type="EMBL" id="MBB6559355.1"/>
    </source>
</evidence>
<accession>A0A7X0PCG7</accession>
<gene>
    <name evidence="1" type="ORF">HNP48_002022</name>
</gene>
<dbReference type="AlphaFoldDB" id="A0A7X0PCG7"/>
<proteinExistence type="predicted"/>
<reference evidence="1 2" key="1">
    <citation type="submission" date="2020-08" db="EMBL/GenBank/DDBJ databases">
        <title>Functional genomics of gut bacteria from endangered species of beetles.</title>
        <authorList>
            <person name="Carlos-Shanley C."/>
        </authorList>
    </citation>
    <scope>NUCLEOTIDE SEQUENCE [LARGE SCALE GENOMIC DNA]</scope>
    <source>
        <strain evidence="1 2">S00198</strain>
    </source>
</reference>